<evidence type="ECO:0000259" key="3">
    <source>
        <dbReference type="Pfam" id="PF00561"/>
    </source>
</evidence>
<protein>
    <submittedName>
        <fullName evidence="4">Pimeloyl-ACP methyl ester carboxylesterase</fullName>
    </submittedName>
</protein>
<evidence type="ECO:0000313" key="5">
    <source>
        <dbReference type="Proteomes" id="UP001206895"/>
    </source>
</evidence>
<keyword evidence="2" id="KW-0812">Transmembrane</keyword>
<comment type="caution">
    <text evidence="4">The sequence shown here is derived from an EMBL/GenBank/DDBJ whole genome shotgun (WGS) entry which is preliminary data.</text>
</comment>
<feature type="transmembrane region" description="Helical" evidence="2">
    <location>
        <begin position="157"/>
        <end position="179"/>
    </location>
</feature>
<dbReference type="InterPro" id="IPR000639">
    <property type="entry name" value="Epox_hydrolase-like"/>
</dbReference>
<keyword evidence="5" id="KW-1185">Reference proteome</keyword>
<accession>A0ABT1HJK3</accession>
<dbReference type="PANTHER" id="PTHR43329">
    <property type="entry name" value="EPOXIDE HYDROLASE"/>
    <property type="match status" value="1"/>
</dbReference>
<dbReference type="InterPro" id="IPR029058">
    <property type="entry name" value="AB_hydrolase_fold"/>
</dbReference>
<name>A0ABT1HJK3_9NOCA</name>
<reference evidence="4 5" key="1">
    <citation type="submission" date="2022-06" db="EMBL/GenBank/DDBJ databases">
        <title>Genomic Encyclopedia of Archaeal and Bacterial Type Strains, Phase II (KMG-II): from individual species to whole genera.</title>
        <authorList>
            <person name="Goeker M."/>
        </authorList>
    </citation>
    <scope>NUCLEOTIDE SEQUENCE [LARGE SCALE GENOMIC DNA]</scope>
    <source>
        <strain evidence="4 5">DSM 44693</strain>
    </source>
</reference>
<keyword evidence="1" id="KW-0378">Hydrolase</keyword>
<keyword evidence="2" id="KW-0472">Membrane</keyword>
<dbReference type="Proteomes" id="UP001206895">
    <property type="component" value="Unassembled WGS sequence"/>
</dbReference>
<evidence type="ECO:0000256" key="1">
    <source>
        <dbReference type="ARBA" id="ARBA00022801"/>
    </source>
</evidence>
<evidence type="ECO:0000313" key="4">
    <source>
        <dbReference type="EMBL" id="MCP2178106.1"/>
    </source>
</evidence>
<sequence length="307" mass="34262">MTTSQIAEPRHRVVTSGRIRLAVYEYGDPANETIVLLHGWPDTHVLWTETAAVLAERFHVVVYDQRGHGLSTSPPSWRDFTFEKLVDDLDAVAAVVSPNRPVHLLGHDFGAIYAWEAVCEMGADTRFASFTCLSGTNLDHWGMWAGKTLRRPTPRRVLGLVGQILSSSYIIMLFVPGFGEAVLTRLGQPRVWRRVLRVISGVPARQARLSATLPADMLGGVRIYRANIRKLFRPRRRTTSVPVQMITGRYDVAIRQIPLEDEELWTQELQVHTLAAGHWSPFTHATDIASLTATFAAAHPVRSNADA</sequence>
<keyword evidence="2" id="KW-1133">Transmembrane helix</keyword>
<dbReference type="InterPro" id="IPR000073">
    <property type="entry name" value="AB_hydrolase_1"/>
</dbReference>
<dbReference type="PRINTS" id="PR00412">
    <property type="entry name" value="EPOXHYDRLASE"/>
</dbReference>
<dbReference type="RefSeq" id="WP_253663063.1">
    <property type="nucleotide sequence ID" value="NZ_BAAAJQ010000003.1"/>
</dbReference>
<dbReference type="Pfam" id="PF00561">
    <property type="entry name" value="Abhydrolase_1"/>
    <property type="match status" value="1"/>
</dbReference>
<dbReference type="SUPFAM" id="SSF53474">
    <property type="entry name" value="alpha/beta-Hydrolases"/>
    <property type="match status" value="1"/>
</dbReference>
<dbReference type="Gene3D" id="3.40.50.1820">
    <property type="entry name" value="alpha/beta hydrolase"/>
    <property type="match status" value="1"/>
</dbReference>
<proteinExistence type="predicted"/>
<gene>
    <name evidence="4" type="ORF">LX13_003947</name>
</gene>
<feature type="domain" description="AB hydrolase-1" evidence="3">
    <location>
        <begin position="33"/>
        <end position="140"/>
    </location>
</feature>
<organism evidence="4 5">
    <name type="scientific">Williamsia maris</name>
    <dbReference type="NCBI Taxonomy" id="72806"/>
    <lineage>
        <taxon>Bacteria</taxon>
        <taxon>Bacillati</taxon>
        <taxon>Actinomycetota</taxon>
        <taxon>Actinomycetes</taxon>
        <taxon>Mycobacteriales</taxon>
        <taxon>Nocardiaceae</taxon>
        <taxon>Williamsia</taxon>
    </lineage>
</organism>
<dbReference type="EMBL" id="JAMTCJ010000004">
    <property type="protein sequence ID" value="MCP2178106.1"/>
    <property type="molecule type" value="Genomic_DNA"/>
</dbReference>
<evidence type="ECO:0000256" key="2">
    <source>
        <dbReference type="SAM" id="Phobius"/>
    </source>
</evidence>